<name>A0A484ML67_9ASTE</name>
<protein>
    <recommendedName>
        <fullName evidence="3">Adenosine deaminase domain-containing protein</fullName>
    </recommendedName>
</protein>
<evidence type="ECO:0008006" key="3">
    <source>
        <dbReference type="Google" id="ProtNLM"/>
    </source>
</evidence>
<evidence type="ECO:0000313" key="1">
    <source>
        <dbReference type="EMBL" id="VFQ89580.1"/>
    </source>
</evidence>
<dbReference type="Proteomes" id="UP000595140">
    <property type="component" value="Unassembled WGS sequence"/>
</dbReference>
<sequence>MEWWVSMPKLELHAHLNGSIRNSTLLYALSFVSPFSLSFFTRSLVSLSDSWLLYSVDDSFCLSGLIYTF</sequence>
<evidence type="ECO:0000313" key="2">
    <source>
        <dbReference type="Proteomes" id="UP000595140"/>
    </source>
</evidence>
<gene>
    <name evidence="1" type="ORF">CCAM_LOCUS31356</name>
</gene>
<accession>A0A484ML67</accession>
<keyword evidence="2" id="KW-1185">Reference proteome</keyword>
<reference evidence="1 2" key="1">
    <citation type="submission" date="2018-04" db="EMBL/GenBank/DDBJ databases">
        <authorList>
            <person name="Vogel A."/>
        </authorList>
    </citation>
    <scope>NUCLEOTIDE SEQUENCE [LARGE SCALE GENOMIC DNA]</scope>
</reference>
<proteinExistence type="predicted"/>
<dbReference type="Gene3D" id="3.20.20.140">
    <property type="entry name" value="Metal-dependent hydrolases"/>
    <property type="match status" value="1"/>
</dbReference>
<dbReference type="AlphaFoldDB" id="A0A484ML67"/>
<dbReference type="EMBL" id="OOIL02003813">
    <property type="protein sequence ID" value="VFQ89580.1"/>
    <property type="molecule type" value="Genomic_DNA"/>
</dbReference>
<organism evidence="1 2">
    <name type="scientific">Cuscuta campestris</name>
    <dbReference type="NCBI Taxonomy" id="132261"/>
    <lineage>
        <taxon>Eukaryota</taxon>
        <taxon>Viridiplantae</taxon>
        <taxon>Streptophyta</taxon>
        <taxon>Embryophyta</taxon>
        <taxon>Tracheophyta</taxon>
        <taxon>Spermatophyta</taxon>
        <taxon>Magnoliopsida</taxon>
        <taxon>eudicotyledons</taxon>
        <taxon>Gunneridae</taxon>
        <taxon>Pentapetalae</taxon>
        <taxon>asterids</taxon>
        <taxon>lamiids</taxon>
        <taxon>Solanales</taxon>
        <taxon>Convolvulaceae</taxon>
        <taxon>Cuscuteae</taxon>
        <taxon>Cuscuta</taxon>
        <taxon>Cuscuta subgen. Grammica</taxon>
        <taxon>Cuscuta sect. Cleistogrammica</taxon>
    </lineage>
</organism>